<dbReference type="AlphaFoldDB" id="A0A5M3M8Z8"/>
<keyword evidence="9" id="KW-0807">Transducer</keyword>
<dbReference type="InterPro" id="IPR001499">
    <property type="entry name" value="GPCR_STE3"/>
</dbReference>
<keyword evidence="8 11" id="KW-0675">Receptor</keyword>
<evidence type="ECO:0000256" key="3">
    <source>
        <dbReference type="ARBA" id="ARBA00022507"/>
    </source>
</evidence>
<protein>
    <submittedName>
        <fullName evidence="11">STE3-like pheromone receptor</fullName>
    </submittedName>
</protein>
<keyword evidence="3" id="KW-0589">Pheromone response</keyword>
<evidence type="ECO:0000256" key="2">
    <source>
        <dbReference type="ARBA" id="ARBA00011085"/>
    </source>
</evidence>
<accession>A0A5M3M8Z8</accession>
<keyword evidence="4 10" id="KW-0812">Transmembrane</keyword>
<evidence type="ECO:0000256" key="10">
    <source>
        <dbReference type="SAM" id="Phobius"/>
    </source>
</evidence>
<comment type="subcellular location">
    <subcellularLocation>
        <location evidence="1">Membrane</location>
        <topology evidence="1">Multi-pass membrane protein</topology>
    </subcellularLocation>
</comment>
<name>A0A5M3M8Z8_CONPW</name>
<reference evidence="12" key="1">
    <citation type="journal article" date="2012" name="Science">
        <title>The Paleozoic origin of enzymatic lignin decomposition reconstructed from 31 fungal genomes.</title>
        <authorList>
            <person name="Floudas D."/>
            <person name="Binder M."/>
            <person name="Riley R."/>
            <person name="Barry K."/>
            <person name="Blanchette R.A."/>
            <person name="Henrissat B."/>
            <person name="Martinez A.T."/>
            <person name="Otillar R."/>
            <person name="Spatafora J.W."/>
            <person name="Yadav J.S."/>
            <person name="Aerts A."/>
            <person name="Benoit I."/>
            <person name="Boyd A."/>
            <person name="Carlson A."/>
            <person name="Copeland A."/>
            <person name="Coutinho P.M."/>
            <person name="de Vries R.P."/>
            <person name="Ferreira P."/>
            <person name="Findley K."/>
            <person name="Foster B."/>
            <person name="Gaskell J."/>
            <person name="Glotzer D."/>
            <person name="Gorecki P."/>
            <person name="Heitman J."/>
            <person name="Hesse C."/>
            <person name="Hori C."/>
            <person name="Igarashi K."/>
            <person name="Jurgens J.A."/>
            <person name="Kallen N."/>
            <person name="Kersten P."/>
            <person name="Kohler A."/>
            <person name="Kuees U."/>
            <person name="Kumar T.K.A."/>
            <person name="Kuo A."/>
            <person name="LaButti K."/>
            <person name="Larrondo L.F."/>
            <person name="Lindquist E."/>
            <person name="Ling A."/>
            <person name="Lombard V."/>
            <person name="Lucas S."/>
            <person name="Lundell T."/>
            <person name="Martin R."/>
            <person name="McLaughlin D.J."/>
            <person name="Morgenstern I."/>
            <person name="Morin E."/>
            <person name="Murat C."/>
            <person name="Nagy L.G."/>
            <person name="Nolan M."/>
            <person name="Ohm R.A."/>
            <person name="Patyshakuliyeva A."/>
            <person name="Rokas A."/>
            <person name="Ruiz-Duenas F.J."/>
            <person name="Sabat G."/>
            <person name="Salamov A."/>
            <person name="Samejima M."/>
            <person name="Schmutz J."/>
            <person name="Slot J.C."/>
            <person name="St John F."/>
            <person name="Stenlid J."/>
            <person name="Sun H."/>
            <person name="Sun S."/>
            <person name="Syed K."/>
            <person name="Tsang A."/>
            <person name="Wiebenga A."/>
            <person name="Young D."/>
            <person name="Pisabarro A."/>
            <person name="Eastwood D.C."/>
            <person name="Martin F."/>
            <person name="Cullen D."/>
            <person name="Grigoriev I.V."/>
            <person name="Hibbett D.S."/>
        </authorList>
    </citation>
    <scope>NUCLEOTIDE SEQUENCE [LARGE SCALE GENOMIC DNA]</scope>
    <source>
        <strain evidence="12">RWD-64-598 SS2</strain>
    </source>
</reference>
<evidence type="ECO:0000256" key="5">
    <source>
        <dbReference type="ARBA" id="ARBA00022989"/>
    </source>
</evidence>
<evidence type="ECO:0000256" key="8">
    <source>
        <dbReference type="ARBA" id="ARBA00023170"/>
    </source>
</evidence>
<keyword evidence="6" id="KW-0297">G-protein coupled receptor</keyword>
<dbReference type="OMA" id="MICIVRR"/>
<dbReference type="Proteomes" id="UP000053558">
    <property type="component" value="Unassembled WGS sequence"/>
</dbReference>
<feature type="transmembrane region" description="Helical" evidence="10">
    <location>
        <begin position="62"/>
        <end position="86"/>
    </location>
</feature>
<keyword evidence="12" id="KW-1185">Reference proteome</keyword>
<dbReference type="Pfam" id="PF02076">
    <property type="entry name" value="STE3"/>
    <property type="match status" value="1"/>
</dbReference>
<keyword evidence="5 10" id="KW-1133">Transmembrane helix</keyword>
<dbReference type="GeneID" id="19198949"/>
<dbReference type="PANTHER" id="PTHR28097">
    <property type="entry name" value="PHEROMONE A FACTOR RECEPTOR"/>
    <property type="match status" value="1"/>
</dbReference>
<dbReference type="PANTHER" id="PTHR28097:SF1">
    <property type="entry name" value="PHEROMONE A FACTOR RECEPTOR"/>
    <property type="match status" value="1"/>
</dbReference>
<evidence type="ECO:0000256" key="9">
    <source>
        <dbReference type="ARBA" id="ARBA00023224"/>
    </source>
</evidence>
<evidence type="ECO:0000313" key="11">
    <source>
        <dbReference type="EMBL" id="EIW75235.1"/>
    </source>
</evidence>
<evidence type="ECO:0000256" key="6">
    <source>
        <dbReference type="ARBA" id="ARBA00023040"/>
    </source>
</evidence>
<feature type="transmembrane region" description="Helical" evidence="10">
    <location>
        <begin position="106"/>
        <end position="128"/>
    </location>
</feature>
<comment type="caution">
    <text evidence="11">The sequence shown here is derived from an EMBL/GenBank/DDBJ whole genome shotgun (WGS) entry which is preliminary data.</text>
</comment>
<dbReference type="PRINTS" id="PR00899">
    <property type="entry name" value="GPCRSTE3"/>
</dbReference>
<comment type="similarity">
    <text evidence="2">Belongs to the G-protein coupled receptor 4 family.</text>
</comment>
<dbReference type="EMBL" id="JH711589">
    <property type="protein sequence ID" value="EIW75235.1"/>
    <property type="molecule type" value="Genomic_DNA"/>
</dbReference>
<dbReference type="KEGG" id="cput:CONPUDRAFT_112515"/>
<keyword evidence="7 10" id="KW-0472">Membrane</keyword>
<evidence type="ECO:0000313" key="12">
    <source>
        <dbReference type="Proteomes" id="UP000053558"/>
    </source>
</evidence>
<proteinExistence type="inferred from homology"/>
<dbReference type="RefSeq" id="XP_007774649.1">
    <property type="nucleotide sequence ID" value="XM_007776459.1"/>
</dbReference>
<organism evidence="11 12">
    <name type="scientific">Coniophora puteana (strain RWD-64-598)</name>
    <name type="common">Brown rot fungus</name>
    <dbReference type="NCBI Taxonomy" id="741705"/>
    <lineage>
        <taxon>Eukaryota</taxon>
        <taxon>Fungi</taxon>
        <taxon>Dikarya</taxon>
        <taxon>Basidiomycota</taxon>
        <taxon>Agaricomycotina</taxon>
        <taxon>Agaricomycetes</taxon>
        <taxon>Agaricomycetidae</taxon>
        <taxon>Boletales</taxon>
        <taxon>Coniophorineae</taxon>
        <taxon>Coniophoraceae</taxon>
        <taxon>Coniophora</taxon>
    </lineage>
</organism>
<dbReference type="OrthoDB" id="2874149at2759"/>
<sequence>MCLTVAIDAIVWSNNITDWAPVWCDIASRLAVGGAVAIPTATLCITRRLYQIQTLTYRRERALFVVAADLCMGLGIPVLSIAIYYVTQTNRYLIVENVGCYPAIGAYGASIILIHGWPLAATIVSSIYSGQSLYNIYASIVNLVNSSRH</sequence>
<gene>
    <name evidence="11" type="ORF">CONPUDRAFT_112515</name>
</gene>
<evidence type="ECO:0000256" key="1">
    <source>
        <dbReference type="ARBA" id="ARBA00004141"/>
    </source>
</evidence>
<dbReference type="GO" id="GO:0005886">
    <property type="term" value="C:plasma membrane"/>
    <property type="evidence" value="ECO:0007669"/>
    <property type="project" value="TreeGrafter"/>
</dbReference>
<evidence type="ECO:0000256" key="7">
    <source>
        <dbReference type="ARBA" id="ARBA00023136"/>
    </source>
</evidence>
<evidence type="ECO:0000256" key="4">
    <source>
        <dbReference type="ARBA" id="ARBA00022692"/>
    </source>
</evidence>
<dbReference type="GO" id="GO:0004932">
    <property type="term" value="F:mating-type factor pheromone receptor activity"/>
    <property type="evidence" value="ECO:0007669"/>
    <property type="project" value="InterPro"/>
</dbReference>
<dbReference type="GO" id="GO:0000750">
    <property type="term" value="P:pheromone-dependent signal transduction involved in conjugation with cellular fusion"/>
    <property type="evidence" value="ECO:0007669"/>
    <property type="project" value="TreeGrafter"/>
</dbReference>